<comment type="caution">
    <text evidence="5">The sequence shown here is derived from an EMBL/GenBank/DDBJ whole genome shotgun (WGS) entry which is preliminary data.</text>
</comment>
<feature type="compositionally biased region" description="Low complexity" evidence="2">
    <location>
        <begin position="726"/>
        <end position="737"/>
    </location>
</feature>
<dbReference type="PANTHER" id="PTHR22901:SF0">
    <property type="entry name" value="SIALATE O-ACETYLESTERASE"/>
    <property type="match status" value="1"/>
</dbReference>
<evidence type="ECO:0000259" key="4">
    <source>
        <dbReference type="Pfam" id="PF03629"/>
    </source>
</evidence>
<keyword evidence="6" id="KW-1185">Reference proteome</keyword>
<gene>
    <name evidence="5" type="ORF">PCOR1329_LOCUS57496</name>
</gene>
<dbReference type="Proteomes" id="UP001189429">
    <property type="component" value="Unassembled WGS sequence"/>
</dbReference>
<evidence type="ECO:0000256" key="3">
    <source>
        <dbReference type="SAM" id="SignalP"/>
    </source>
</evidence>
<feature type="chain" id="PRO_5045471708" description="Sialate O-acetylesterase domain-containing protein" evidence="3">
    <location>
        <begin position="30"/>
        <end position="749"/>
    </location>
</feature>
<keyword evidence="1" id="KW-0378">Hydrolase</keyword>
<feature type="domain" description="Sialate O-acetylesterase" evidence="4">
    <location>
        <begin position="150"/>
        <end position="363"/>
    </location>
</feature>
<name>A0ABN9VG83_9DINO</name>
<organism evidence="5 6">
    <name type="scientific">Prorocentrum cordatum</name>
    <dbReference type="NCBI Taxonomy" id="2364126"/>
    <lineage>
        <taxon>Eukaryota</taxon>
        <taxon>Sar</taxon>
        <taxon>Alveolata</taxon>
        <taxon>Dinophyceae</taxon>
        <taxon>Prorocentrales</taxon>
        <taxon>Prorocentraceae</taxon>
        <taxon>Prorocentrum</taxon>
    </lineage>
</organism>
<dbReference type="InterPro" id="IPR036514">
    <property type="entry name" value="SGNH_hydro_sf"/>
</dbReference>
<feature type="region of interest" description="Disordered" evidence="2">
    <location>
        <begin position="726"/>
        <end position="749"/>
    </location>
</feature>
<evidence type="ECO:0000256" key="1">
    <source>
        <dbReference type="ARBA" id="ARBA00022801"/>
    </source>
</evidence>
<dbReference type="Pfam" id="PF03629">
    <property type="entry name" value="SASA"/>
    <property type="match status" value="1"/>
</dbReference>
<sequence>MAGPRRRAAARAALHLLAVGAASLRRAAAAPPPPQPTLVFSAGFSSDAVLQRGRPASVYGFASGAAAPRVSVAVAGADAAGAAVSYEVAAEVSSWGGDSWQPDTQPAPPHGPWVWRAVLRTAAAGGEYTITASDGSTHGSASIERVTFGDVWFCSGQSNMALMTYFTFSADALKEEVQQGKYANVRHFQVGHMNRHYAAFGPQWATTQNSLAAGEAFVWHNLTSSAALPDRPDPRGDLSPFAEFGATCLYFGVELADAMSAQGLGSTPIGLIQSSVGGTQIEAWMSNETLARCSDEAPSGGAVPQNSGALYYGMVAPFVNYSVRGWVWYQGENNVYGDMGSSSTGAGYGCQLPAMVNSWRAVWDAAPDALFGIVTLAADTSEGRGWHMAGMRWSQTANYGVWPNPALPYTFGAQAYDLEEPWSMVGDGNKQEDGELLCCFDGPDCGHSPQHPPCPDKLNCSLPDISTGRYGDNCSEWDSSLWSPALKPLEGAVRANSPSGIPGNNFMGPIHPRVKRPVGRRLALAAARQLVGEAGSGAWTGPTISGCRLDGGRLELFFNSSLLGGEGLMLRPFNANLSSWSEPGRNLGWTAARDSLGTMVCVANASAPELGNATTCMCQGWNYVIQEDGTARRTFWYCEDGPGYRPPAPVLAAEAARRRLAEKVCSRWPSVWPGPSSTSRTRGVTRAARGATCSPAGRPACLATARSTARGPSCPPTRSSRASWAAGAGAACPRSARTPPASGWARRWR</sequence>
<dbReference type="EMBL" id="CAUYUJ010017104">
    <property type="protein sequence ID" value="CAK0871817.1"/>
    <property type="molecule type" value="Genomic_DNA"/>
</dbReference>
<dbReference type="SUPFAM" id="SSF52266">
    <property type="entry name" value="SGNH hydrolase"/>
    <property type="match status" value="1"/>
</dbReference>
<proteinExistence type="predicted"/>
<dbReference type="Gene3D" id="3.40.50.1110">
    <property type="entry name" value="SGNH hydrolase"/>
    <property type="match status" value="1"/>
</dbReference>
<dbReference type="PANTHER" id="PTHR22901">
    <property type="entry name" value="SIALATE O-ACETYLESTERASE"/>
    <property type="match status" value="1"/>
</dbReference>
<dbReference type="InterPro" id="IPR005181">
    <property type="entry name" value="SASA"/>
</dbReference>
<reference evidence="5" key="1">
    <citation type="submission" date="2023-10" db="EMBL/GenBank/DDBJ databases">
        <authorList>
            <person name="Chen Y."/>
            <person name="Shah S."/>
            <person name="Dougan E. K."/>
            <person name="Thang M."/>
            <person name="Chan C."/>
        </authorList>
    </citation>
    <scope>NUCLEOTIDE SEQUENCE [LARGE SCALE GENOMIC DNA]</scope>
</reference>
<feature type="signal peptide" evidence="3">
    <location>
        <begin position="1"/>
        <end position="29"/>
    </location>
</feature>
<dbReference type="InterPro" id="IPR039329">
    <property type="entry name" value="SIAE"/>
</dbReference>
<evidence type="ECO:0000313" key="6">
    <source>
        <dbReference type="Proteomes" id="UP001189429"/>
    </source>
</evidence>
<keyword evidence="3" id="KW-0732">Signal</keyword>
<protein>
    <recommendedName>
        <fullName evidence="4">Sialate O-acetylesterase domain-containing protein</fullName>
    </recommendedName>
</protein>
<evidence type="ECO:0000256" key="2">
    <source>
        <dbReference type="SAM" id="MobiDB-lite"/>
    </source>
</evidence>
<accession>A0ABN9VG83</accession>
<evidence type="ECO:0000313" key="5">
    <source>
        <dbReference type="EMBL" id="CAK0871817.1"/>
    </source>
</evidence>